<evidence type="ECO:0000313" key="3">
    <source>
        <dbReference type="Proteomes" id="UP000178248"/>
    </source>
</evidence>
<dbReference type="AlphaFoldDB" id="A0A1G2BNW0"/>
<dbReference type="Pfam" id="PF13387">
    <property type="entry name" value="Lnb_N"/>
    <property type="match status" value="1"/>
</dbReference>
<accession>A0A1G2BNW0</accession>
<dbReference type="STRING" id="1798551.A3B30_01255"/>
<protein>
    <recommendedName>
        <fullName evidence="1">Lnb N-terminal periplasmic domain-containing protein</fullName>
    </recommendedName>
</protein>
<gene>
    <name evidence="2" type="ORF">A3B30_01255</name>
</gene>
<feature type="domain" description="Lnb N-terminal periplasmic" evidence="1">
    <location>
        <begin position="3"/>
        <end position="142"/>
    </location>
</feature>
<sequence>MYYIVEPYSKFRGAAHTFVSFQFNKDDFIAITVEARGAKNEKYDPFIGLFKQYELMYVVGDERDVIKQRTNIQKNNVYVYPVRTTTQKARILFVDMLQRANQLKDKPAFYNTISDSCTTSIVKHVNKITPKKIPFSYKYLLPGYSDELAYAIGLLDTDLPLADAREKFLVTERAQQFGDDPDFSLKIRGID</sequence>
<organism evidence="2 3">
    <name type="scientific">Candidatus Komeilibacteria bacterium RIFCSPLOWO2_01_FULL_52_15</name>
    <dbReference type="NCBI Taxonomy" id="1798551"/>
    <lineage>
        <taxon>Bacteria</taxon>
        <taxon>Candidatus Komeiliibacteriota</taxon>
    </lineage>
</organism>
<name>A0A1G2BNW0_9BACT</name>
<evidence type="ECO:0000313" key="2">
    <source>
        <dbReference type="EMBL" id="OGY90801.1"/>
    </source>
</evidence>
<dbReference type="InterPro" id="IPR025178">
    <property type="entry name" value="Lnb_N"/>
</dbReference>
<proteinExistence type="predicted"/>
<reference evidence="2 3" key="1">
    <citation type="journal article" date="2016" name="Nat. Commun.">
        <title>Thousands of microbial genomes shed light on interconnected biogeochemical processes in an aquifer system.</title>
        <authorList>
            <person name="Anantharaman K."/>
            <person name="Brown C.T."/>
            <person name="Hug L.A."/>
            <person name="Sharon I."/>
            <person name="Castelle C.J."/>
            <person name="Probst A.J."/>
            <person name="Thomas B.C."/>
            <person name="Singh A."/>
            <person name="Wilkins M.J."/>
            <person name="Karaoz U."/>
            <person name="Brodie E.L."/>
            <person name="Williams K.H."/>
            <person name="Hubbard S.S."/>
            <person name="Banfield J.F."/>
        </authorList>
    </citation>
    <scope>NUCLEOTIDE SEQUENCE [LARGE SCALE GENOMIC DNA]</scope>
</reference>
<dbReference type="EMBL" id="MHKM01000033">
    <property type="protein sequence ID" value="OGY90801.1"/>
    <property type="molecule type" value="Genomic_DNA"/>
</dbReference>
<evidence type="ECO:0000259" key="1">
    <source>
        <dbReference type="Pfam" id="PF13387"/>
    </source>
</evidence>
<comment type="caution">
    <text evidence="2">The sequence shown here is derived from an EMBL/GenBank/DDBJ whole genome shotgun (WGS) entry which is preliminary data.</text>
</comment>
<dbReference type="Proteomes" id="UP000178248">
    <property type="component" value="Unassembled WGS sequence"/>
</dbReference>